<reference evidence="11" key="1">
    <citation type="submission" date="2025-08" db="UniProtKB">
        <authorList>
            <consortium name="RefSeq"/>
        </authorList>
    </citation>
    <scope>IDENTIFICATION</scope>
    <source>
        <tissue evidence="11">Kidney</tissue>
    </source>
</reference>
<keyword evidence="5" id="KW-0862">Zinc</keyword>
<sequence>MPVKNGYKWEQKFQEQMRQEIPWVKWTLKLDKNITPDFPRPGWMQYQQRVFGRFLCALCNRSWTSAQIITLCHFYLDPWKSQGQVLMRIFAQKCNNCSSWRSENPEFSTKSVTRILKNLVQYILHVYYGYDFEEILVIWEVPLDEPPNRGNIVGFAVRDSLKHQTKSSLSLPSSQKSCRSSPRSHEDIIPEPQRPLTAGEKLMLFCVVMLCLILGQILH</sequence>
<name>A0A1S3GQI7_DIPOR</name>
<dbReference type="AlphaFoldDB" id="A0A1S3GQI7"/>
<dbReference type="PANTHER" id="PTHR14402:SF8">
    <property type="entry name" value="RECEPTOR-TRANSPORTING PROTEIN 4"/>
    <property type="match status" value="1"/>
</dbReference>
<feature type="domain" description="3CxxC-type" evidence="9">
    <location>
        <begin position="49"/>
        <end position="154"/>
    </location>
</feature>
<organism evidence="10 11">
    <name type="scientific">Dipodomys ordii</name>
    <name type="common">Ord's kangaroo rat</name>
    <dbReference type="NCBI Taxonomy" id="10020"/>
    <lineage>
        <taxon>Eukaryota</taxon>
        <taxon>Metazoa</taxon>
        <taxon>Chordata</taxon>
        <taxon>Craniata</taxon>
        <taxon>Vertebrata</taxon>
        <taxon>Euteleostomi</taxon>
        <taxon>Mammalia</taxon>
        <taxon>Eutheria</taxon>
        <taxon>Euarchontoglires</taxon>
        <taxon>Glires</taxon>
        <taxon>Rodentia</taxon>
        <taxon>Castorimorpha</taxon>
        <taxon>Heteromyidae</taxon>
        <taxon>Dipodomyinae</taxon>
        <taxon>Dipodomys</taxon>
    </lineage>
</organism>
<protein>
    <submittedName>
        <fullName evidence="11">Receptor-transporting protein 4</fullName>
    </submittedName>
</protein>
<evidence type="ECO:0000313" key="10">
    <source>
        <dbReference type="Proteomes" id="UP000081671"/>
    </source>
</evidence>
<dbReference type="PANTHER" id="PTHR14402">
    <property type="entry name" value="RECEPTOR TRANSPORTING PROTEIN"/>
    <property type="match status" value="1"/>
</dbReference>
<dbReference type="GO" id="GO:0006612">
    <property type="term" value="P:protein targeting to membrane"/>
    <property type="evidence" value="ECO:0007669"/>
    <property type="project" value="TreeGrafter"/>
</dbReference>
<gene>
    <name evidence="11" type="primary">Rtp4</name>
</gene>
<evidence type="ECO:0000256" key="5">
    <source>
        <dbReference type="ARBA" id="ARBA00022833"/>
    </source>
</evidence>
<dbReference type="InterPro" id="IPR027377">
    <property type="entry name" value="ZAR1/RTP1-5-like_Znf-3CxxC"/>
</dbReference>
<evidence type="ECO:0000256" key="6">
    <source>
        <dbReference type="ARBA" id="ARBA00022989"/>
    </source>
</evidence>
<evidence type="ECO:0000256" key="7">
    <source>
        <dbReference type="ARBA" id="ARBA00023136"/>
    </source>
</evidence>
<feature type="region of interest" description="Disordered" evidence="8">
    <location>
        <begin position="166"/>
        <end position="192"/>
    </location>
</feature>
<dbReference type="GO" id="GO:0031849">
    <property type="term" value="F:olfactory receptor binding"/>
    <property type="evidence" value="ECO:0007669"/>
    <property type="project" value="TreeGrafter"/>
</dbReference>
<evidence type="ECO:0000313" key="11">
    <source>
        <dbReference type="RefSeq" id="XP_012890227.1"/>
    </source>
</evidence>
<dbReference type="GO" id="GO:0005737">
    <property type="term" value="C:cytoplasm"/>
    <property type="evidence" value="ECO:0007669"/>
    <property type="project" value="TreeGrafter"/>
</dbReference>
<keyword evidence="4" id="KW-0863">Zinc-finger</keyword>
<keyword evidence="7" id="KW-0472">Membrane</keyword>
<keyword evidence="10" id="KW-1185">Reference proteome</keyword>
<evidence type="ECO:0000256" key="1">
    <source>
        <dbReference type="ARBA" id="ARBA00004167"/>
    </source>
</evidence>
<dbReference type="RefSeq" id="XP_012890227.1">
    <property type="nucleotide sequence ID" value="XM_013034773.1"/>
</dbReference>
<evidence type="ECO:0000256" key="3">
    <source>
        <dbReference type="ARBA" id="ARBA00022723"/>
    </source>
</evidence>
<dbReference type="GO" id="GO:0016020">
    <property type="term" value="C:membrane"/>
    <property type="evidence" value="ECO:0007669"/>
    <property type="project" value="UniProtKB-SubCell"/>
</dbReference>
<keyword evidence="6" id="KW-1133">Transmembrane helix</keyword>
<keyword evidence="2" id="KW-0812">Transmembrane</keyword>
<dbReference type="KEGG" id="dord:105999694"/>
<dbReference type="GO" id="GO:0008270">
    <property type="term" value="F:zinc ion binding"/>
    <property type="evidence" value="ECO:0007669"/>
    <property type="project" value="UniProtKB-KW"/>
</dbReference>
<dbReference type="InParanoid" id="A0A1S3GQI7"/>
<evidence type="ECO:0000256" key="2">
    <source>
        <dbReference type="ARBA" id="ARBA00022692"/>
    </source>
</evidence>
<accession>A0A1S3GQI7</accession>
<keyword evidence="3" id="KW-0479">Metal-binding</keyword>
<evidence type="ECO:0000259" key="9">
    <source>
        <dbReference type="SMART" id="SM01328"/>
    </source>
</evidence>
<keyword evidence="11" id="KW-0675">Receptor</keyword>
<comment type="subcellular location">
    <subcellularLocation>
        <location evidence="1">Membrane</location>
        <topology evidence="1">Single-pass membrane protein</topology>
    </subcellularLocation>
</comment>
<feature type="compositionally biased region" description="Low complexity" evidence="8">
    <location>
        <begin position="166"/>
        <end position="181"/>
    </location>
</feature>
<dbReference type="GO" id="GO:0051205">
    <property type="term" value="P:protein insertion into membrane"/>
    <property type="evidence" value="ECO:0007669"/>
    <property type="project" value="TreeGrafter"/>
</dbReference>
<dbReference type="FunCoup" id="A0A1S3GQI7">
    <property type="interactions" value="260"/>
</dbReference>
<dbReference type="Pfam" id="PF13695">
    <property type="entry name" value="Zn_ribbon_3CxxC"/>
    <property type="match status" value="1"/>
</dbReference>
<dbReference type="GeneID" id="105999694"/>
<dbReference type="InterPro" id="IPR026096">
    <property type="entry name" value="R-trans_p"/>
</dbReference>
<dbReference type="CTD" id="64108"/>
<evidence type="ECO:0000256" key="4">
    <source>
        <dbReference type="ARBA" id="ARBA00022771"/>
    </source>
</evidence>
<proteinExistence type="predicted"/>
<evidence type="ECO:0000256" key="8">
    <source>
        <dbReference type="SAM" id="MobiDB-lite"/>
    </source>
</evidence>
<dbReference type="SMART" id="SM01328">
    <property type="entry name" value="zf-3CxxC"/>
    <property type="match status" value="1"/>
</dbReference>
<dbReference type="Proteomes" id="UP000081671">
    <property type="component" value="Unplaced"/>
</dbReference>
<dbReference type="OrthoDB" id="8121437at2759"/>
<dbReference type="GO" id="GO:0001580">
    <property type="term" value="P:detection of chemical stimulus involved in sensory perception of bitter taste"/>
    <property type="evidence" value="ECO:0007669"/>
    <property type="project" value="TreeGrafter"/>
</dbReference>